<dbReference type="InterPro" id="IPR012674">
    <property type="entry name" value="Calycin"/>
</dbReference>
<proteinExistence type="predicted"/>
<organism evidence="4 5">
    <name type="scientific">Mytilus galloprovincialis</name>
    <name type="common">Mediterranean mussel</name>
    <dbReference type="NCBI Taxonomy" id="29158"/>
    <lineage>
        <taxon>Eukaryota</taxon>
        <taxon>Metazoa</taxon>
        <taxon>Spiralia</taxon>
        <taxon>Lophotrochozoa</taxon>
        <taxon>Mollusca</taxon>
        <taxon>Bivalvia</taxon>
        <taxon>Autobranchia</taxon>
        <taxon>Pteriomorphia</taxon>
        <taxon>Mytilida</taxon>
        <taxon>Mytiloidea</taxon>
        <taxon>Mytilidae</taxon>
        <taxon>Mytilinae</taxon>
        <taxon>Mytilus</taxon>
    </lineage>
</organism>
<evidence type="ECO:0000313" key="4">
    <source>
        <dbReference type="EMBL" id="VDH94142.1"/>
    </source>
</evidence>
<dbReference type="InterPro" id="IPR000566">
    <property type="entry name" value="Lipocln_cytosolic_FA-bd_dom"/>
</dbReference>
<sequence length="919" mass="103801">MVSQRMAIFALGFVALFGYCFSASVEVNQCVTHLDDVIPQTNFDIKQFAGVWYTYSGTTYVYGDNTWDSMINIIYAHEDGSITRVISGHSKNYDKCVVHPGVMTKDDTAEYSGVLMQGTMKYKIMFTDYSSAAMFFCFDVQADGTCAHEKEQIEIWSRSTDEMTTDIMKNLLSYFGGIKCTDVKDIKVTVKGHCETPSSSEPVKPGGGCYFAPNEQHVALAKKRPTGDFYSMYVAAAEGEDAMMSAYKFTESQNDNILYVTSSTRRDNVCSEIELGKYFKISEGHFLQIGSSIPREIWIAEIEKDVIGLFICYERKGGQCTKSRVQRLFQDIKPFTLDVLKKLEGRLADHFCTKYDICVGQTAELCRVPDLINSIISFSDTMLYTKESIPHHITSRLARMQIGSCQLSSIPVEESLQLSQLSGLWYELARPMNVANQFESAVVYFQYQDDGTLHSAYSGAINNKCSPAISSHTKHLKGSSHDAEMMAKLHGPDEVFIWMDYKIIYYDGTYSVHYGCFGADENGNCKHAEASLYGRKRTIDEATRERILSLFPSLCLSTDFLQDTVHNVDCSDWVIPQTDHEINPGYCNVKDIPAQKVVSFKQMAGSWYVIAGTNPMFHRFDMRLHEDILITEGFGRKDGLCTSLFTNTGTSVLHNNNGEILISFQNHNYRGYFTGKIIYTDYQVAVLYLCEDETIQGECLLYRVSILSRTQTLDSMGRSLLEAKLKLPCEDLSANLTQITDHCEKDQSCLIDDIPAMENIDIRKILGLWYDIRSMNKFNTSDSATLKFSLDEDGHINLKITKLQSDGTCVQPPYYTNMKRRNSHGDFLATVLSKFSKPGFHPFKILFTDYDNTMVTYICTDIEEDGQCSEKGKRLSILSRTQSMTPETKASVLRFVDLACVDRNVMIEVKHEVDCSSVL</sequence>
<dbReference type="GO" id="GO:0006629">
    <property type="term" value="P:lipid metabolic process"/>
    <property type="evidence" value="ECO:0007669"/>
    <property type="project" value="TreeGrafter"/>
</dbReference>
<feature type="chain" id="PRO_5032426117" evidence="2">
    <location>
        <begin position="23"/>
        <end position="919"/>
    </location>
</feature>
<feature type="signal peptide" evidence="2">
    <location>
        <begin position="1"/>
        <end position="22"/>
    </location>
</feature>
<dbReference type="SUPFAM" id="SSF50814">
    <property type="entry name" value="Lipocalins"/>
    <property type="match status" value="4"/>
</dbReference>
<name>A0A8B6BQI5_MYTGA</name>
<keyword evidence="5" id="KW-1185">Reference proteome</keyword>
<dbReference type="GO" id="GO:0000302">
    <property type="term" value="P:response to reactive oxygen species"/>
    <property type="evidence" value="ECO:0007669"/>
    <property type="project" value="TreeGrafter"/>
</dbReference>
<gene>
    <name evidence="4" type="ORF">MGAL_10B023796</name>
</gene>
<dbReference type="PANTHER" id="PTHR10612:SF62">
    <property type="entry name" value="LIPOCALIN_CYTOSOLIC FATTY-ACID BINDING DOMAIN-CONTAINING PROTEIN"/>
    <property type="match status" value="1"/>
</dbReference>
<protein>
    <submittedName>
        <fullName evidence="4">Retinol-binding protein 4</fullName>
    </submittedName>
</protein>
<dbReference type="Proteomes" id="UP000596742">
    <property type="component" value="Unassembled WGS sequence"/>
</dbReference>
<keyword evidence="2" id="KW-0732">Signal</keyword>
<dbReference type="EMBL" id="UYJE01000552">
    <property type="protein sequence ID" value="VDH94142.1"/>
    <property type="molecule type" value="Genomic_DNA"/>
</dbReference>
<dbReference type="AlphaFoldDB" id="A0A8B6BQI5"/>
<evidence type="ECO:0000256" key="1">
    <source>
        <dbReference type="ARBA" id="ARBA00023121"/>
    </source>
</evidence>
<dbReference type="Pfam" id="PF00061">
    <property type="entry name" value="Lipocalin"/>
    <property type="match status" value="1"/>
</dbReference>
<accession>A0A8B6BQI5</accession>
<feature type="domain" description="Lipocalin/cytosolic fatty-acid binding" evidence="3">
    <location>
        <begin position="767"/>
        <end position="909"/>
    </location>
</feature>
<evidence type="ECO:0000256" key="2">
    <source>
        <dbReference type="SAM" id="SignalP"/>
    </source>
</evidence>
<reference evidence="4" key="1">
    <citation type="submission" date="2018-11" db="EMBL/GenBank/DDBJ databases">
        <authorList>
            <person name="Alioto T."/>
            <person name="Alioto T."/>
        </authorList>
    </citation>
    <scope>NUCLEOTIDE SEQUENCE</scope>
</reference>
<comment type="caution">
    <text evidence="4">The sequence shown here is derived from an EMBL/GenBank/DDBJ whole genome shotgun (WGS) entry which is preliminary data.</text>
</comment>
<evidence type="ECO:0000259" key="3">
    <source>
        <dbReference type="Pfam" id="PF00061"/>
    </source>
</evidence>
<dbReference type="Gene3D" id="2.40.128.20">
    <property type="match status" value="4"/>
</dbReference>
<keyword evidence="1" id="KW-0446">Lipid-binding</keyword>
<dbReference type="PANTHER" id="PTHR10612">
    <property type="entry name" value="APOLIPOPROTEIN D"/>
    <property type="match status" value="1"/>
</dbReference>
<evidence type="ECO:0000313" key="5">
    <source>
        <dbReference type="Proteomes" id="UP000596742"/>
    </source>
</evidence>
<dbReference type="GO" id="GO:0008289">
    <property type="term" value="F:lipid binding"/>
    <property type="evidence" value="ECO:0007669"/>
    <property type="project" value="UniProtKB-KW"/>
</dbReference>
<dbReference type="GO" id="GO:0005737">
    <property type="term" value="C:cytoplasm"/>
    <property type="evidence" value="ECO:0007669"/>
    <property type="project" value="TreeGrafter"/>
</dbReference>
<dbReference type="OrthoDB" id="565904at2759"/>